<evidence type="ECO:0000313" key="3">
    <source>
        <dbReference type="Proteomes" id="UP000275401"/>
    </source>
</evidence>
<accession>A0A3M8SFS6</accession>
<reference evidence="2 3" key="1">
    <citation type="submission" date="2018-11" db="EMBL/GenBank/DDBJ databases">
        <title>The Potential of Streptomyces as Biocontrol Agents against the Tomato grey mould, Botrytis cinerea (Gray mold) Frontiers in Microbiology.</title>
        <authorList>
            <person name="Li D."/>
        </authorList>
    </citation>
    <scope>NUCLEOTIDE SEQUENCE [LARGE SCALE GENOMIC DNA]</scope>
    <source>
        <strain evidence="2 3">NEAU-LD23</strain>
    </source>
</reference>
<organism evidence="2 3">
    <name type="scientific">Streptomyces botrytidirepellens</name>
    <dbReference type="NCBI Taxonomy" id="2486417"/>
    <lineage>
        <taxon>Bacteria</taxon>
        <taxon>Bacillati</taxon>
        <taxon>Actinomycetota</taxon>
        <taxon>Actinomycetes</taxon>
        <taxon>Kitasatosporales</taxon>
        <taxon>Streptomycetaceae</taxon>
        <taxon>Streptomyces</taxon>
    </lineage>
</organism>
<gene>
    <name evidence="2" type="ORF">EEJ42_47325</name>
</gene>
<feature type="domain" description="HTH cro/C1-type" evidence="1">
    <location>
        <begin position="19"/>
        <end position="73"/>
    </location>
</feature>
<dbReference type="Proteomes" id="UP000275401">
    <property type="component" value="Unassembled WGS sequence"/>
</dbReference>
<dbReference type="RefSeq" id="WP_123108332.1">
    <property type="nucleotide sequence ID" value="NZ_RIBZ01000871.1"/>
</dbReference>
<dbReference type="SMART" id="SM00530">
    <property type="entry name" value="HTH_XRE"/>
    <property type="match status" value="1"/>
</dbReference>
<sequence length="284" mass="31322">MAPTKYPPTVRQRRLGAELRRLRERTDLSATDAGRLFGASQSRVSSIKAGRYAVSADRVRHLASLYNCADQALIEALVEMTGRQTRGWWEQQREVLPAGLLDLAELEHHATSVRVATMIHVPGLLQTRDHARALFDSTVPPLPPHAVEHRLSHRIKRQGVLHEGKPTPLTAIIHEAALRMGLGGPAVARAQLQHLIEMSERATITVLVIPFGTGPLPGSGQPINHFGGSIPRLDTVQLDTDHGSELLDAEAHLVKYRSVLDRFESYALKPTASRDLIHRIAQSI</sequence>
<dbReference type="InterPro" id="IPR001387">
    <property type="entry name" value="Cro/C1-type_HTH"/>
</dbReference>
<name>A0A3M8SFS6_9ACTN</name>
<dbReference type="SUPFAM" id="SSF47413">
    <property type="entry name" value="lambda repressor-like DNA-binding domains"/>
    <property type="match status" value="1"/>
</dbReference>
<evidence type="ECO:0000259" key="1">
    <source>
        <dbReference type="PROSITE" id="PS50943"/>
    </source>
</evidence>
<dbReference type="EMBL" id="RIBZ01000871">
    <property type="protein sequence ID" value="RNF80178.1"/>
    <property type="molecule type" value="Genomic_DNA"/>
</dbReference>
<dbReference type="Pfam" id="PF13560">
    <property type="entry name" value="HTH_31"/>
    <property type="match status" value="1"/>
</dbReference>
<dbReference type="Gene3D" id="1.10.260.40">
    <property type="entry name" value="lambda repressor-like DNA-binding domains"/>
    <property type="match status" value="1"/>
</dbReference>
<dbReference type="PROSITE" id="PS50943">
    <property type="entry name" value="HTH_CROC1"/>
    <property type="match status" value="1"/>
</dbReference>
<keyword evidence="3" id="KW-1185">Reference proteome</keyword>
<proteinExistence type="predicted"/>
<evidence type="ECO:0000313" key="2">
    <source>
        <dbReference type="EMBL" id="RNF80178.1"/>
    </source>
</evidence>
<comment type="caution">
    <text evidence="2">The sequence shown here is derived from an EMBL/GenBank/DDBJ whole genome shotgun (WGS) entry which is preliminary data.</text>
</comment>
<dbReference type="InterPro" id="IPR043917">
    <property type="entry name" value="DUF5753"/>
</dbReference>
<dbReference type="CDD" id="cd00093">
    <property type="entry name" value="HTH_XRE"/>
    <property type="match status" value="1"/>
</dbReference>
<protein>
    <submittedName>
        <fullName evidence="2">XRE family transcriptional regulator</fullName>
    </submittedName>
</protein>
<dbReference type="AlphaFoldDB" id="A0A3M8SFS6"/>
<dbReference type="Pfam" id="PF19054">
    <property type="entry name" value="DUF5753"/>
    <property type="match status" value="1"/>
</dbReference>
<dbReference type="InterPro" id="IPR010982">
    <property type="entry name" value="Lambda_DNA-bd_dom_sf"/>
</dbReference>
<dbReference type="GO" id="GO:0003677">
    <property type="term" value="F:DNA binding"/>
    <property type="evidence" value="ECO:0007669"/>
    <property type="project" value="InterPro"/>
</dbReference>